<accession>A0A917JJC2</accession>
<protein>
    <submittedName>
        <fullName evidence="1">Uncharacterized protein</fullName>
    </submittedName>
</protein>
<organism evidence="1 2">
    <name type="scientific">Shewanella gelidii</name>
    <dbReference type="NCBI Taxonomy" id="1642821"/>
    <lineage>
        <taxon>Bacteria</taxon>
        <taxon>Pseudomonadati</taxon>
        <taxon>Pseudomonadota</taxon>
        <taxon>Gammaproteobacteria</taxon>
        <taxon>Alteromonadales</taxon>
        <taxon>Shewanellaceae</taxon>
        <taxon>Shewanella</taxon>
    </lineage>
</organism>
<reference evidence="1" key="1">
    <citation type="journal article" date="2014" name="Int. J. Syst. Evol. Microbiol.">
        <title>Complete genome sequence of Corynebacterium casei LMG S-19264T (=DSM 44701T), isolated from a smear-ripened cheese.</title>
        <authorList>
            <consortium name="US DOE Joint Genome Institute (JGI-PGF)"/>
            <person name="Walter F."/>
            <person name="Albersmeier A."/>
            <person name="Kalinowski J."/>
            <person name="Ruckert C."/>
        </authorList>
    </citation>
    <scope>NUCLEOTIDE SEQUENCE</scope>
    <source>
        <strain evidence="1">JCM 30804</strain>
    </source>
</reference>
<keyword evidence="2" id="KW-1185">Reference proteome</keyword>
<name>A0A917JJC2_9GAMM</name>
<dbReference type="AlphaFoldDB" id="A0A917JJC2"/>
<comment type="caution">
    <text evidence="1">The sequence shown here is derived from an EMBL/GenBank/DDBJ whole genome shotgun (WGS) entry which is preliminary data.</text>
</comment>
<dbReference type="Proteomes" id="UP000613743">
    <property type="component" value="Unassembled WGS sequence"/>
</dbReference>
<dbReference type="EMBL" id="BMPZ01000001">
    <property type="protein sequence ID" value="GGI70747.1"/>
    <property type="molecule type" value="Genomic_DNA"/>
</dbReference>
<reference evidence="1" key="2">
    <citation type="submission" date="2020-09" db="EMBL/GenBank/DDBJ databases">
        <authorList>
            <person name="Sun Q."/>
            <person name="Ohkuma M."/>
        </authorList>
    </citation>
    <scope>NUCLEOTIDE SEQUENCE</scope>
    <source>
        <strain evidence="1">JCM 30804</strain>
    </source>
</reference>
<evidence type="ECO:0000313" key="2">
    <source>
        <dbReference type="Proteomes" id="UP000613743"/>
    </source>
</evidence>
<sequence>MVFCAEHGSFCVCLMSIDAYIHCLLARVIVLLKVHPKVNLVLLYSVLEKHKVSFHIRRYSVSF</sequence>
<evidence type="ECO:0000313" key="1">
    <source>
        <dbReference type="EMBL" id="GGI70747.1"/>
    </source>
</evidence>
<gene>
    <name evidence="1" type="ORF">GCM10009332_05070</name>
</gene>
<proteinExistence type="predicted"/>